<dbReference type="EMBL" id="CZQA01000001">
    <property type="protein sequence ID" value="CUS32245.1"/>
    <property type="molecule type" value="Genomic_DNA"/>
</dbReference>
<dbReference type="AlphaFoldDB" id="A0A0S4L452"/>
<evidence type="ECO:0000313" key="2">
    <source>
        <dbReference type="EMBL" id="CUS32245.1"/>
    </source>
</evidence>
<accession>A0A0S4L452</accession>
<dbReference type="RefSeq" id="WP_090743285.1">
    <property type="nucleotide sequence ID" value="NZ_CZQA01000001.1"/>
</dbReference>
<sequence>MNLDKYPEHVRSELEAYYAKESPEAKKHRLEIEKVKADAVKSQRAWEAEKREFREKYGRSGMLERDDFCAPNNWTPYRPSYWTIKELKNRLKWLKDQRGTLLGKPEKVKELAENTRKIRKYTLELFRRYGAKRLARELKEKNRLRRYWRAMDKRKARKVLTDKWFEARKQKRLARKALEQQGPQETTKTSEAHGTSA</sequence>
<keyword evidence="3" id="KW-1185">Reference proteome</keyword>
<dbReference type="Proteomes" id="UP000199032">
    <property type="component" value="Unassembled WGS sequence"/>
</dbReference>
<feature type="region of interest" description="Disordered" evidence="1">
    <location>
        <begin position="175"/>
        <end position="197"/>
    </location>
</feature>
<proteinExistence type="predicted"/>
<gene>
    <name evidence="2" type="ORF">COMA1_10527</name>
</gene>
<protein>
    <submittedName>
        <fullName evidence="2">Uncharacterized protein</fullName>
    </submittedName>
</protein>
<reference evidence="2 3" key="1">
    <citation type="submission" date="2015-10" db="EMBL/GenBank/DDBJ databases">
        <authorList>
            <person name="Gilbert D.G."/>
        </authorList>
    </citation>
    <scope>NUCLEOTIDE SEQUENCE [LARGE SCALE GENOMIC DNA]</scope>
    <source>
        <strain evidence="2">COMA1</strain>
    </source>
</reference>
<evidence type="ECO:0000256" key="1">
    <source>
        <dbReference type="SAM" id="MobiDB-lite"/>
    </source>
</evidence>
<organism evidence="2 3">
    <name type="scientific">Candidatus Nitrospira nitrosa</name>
    <dbReference type="NCBI Taxonomy" id="1742972"/>
    <lineage>
        <taxon>Bacteria</taxon>
        <taxon>Pseudomonadati</taxon>
        <taxon>Nitrospirota</taxon>
        <taxon>Nitrospiria</taxon>
        <taxon>Nitrospirales</taxon>
        <taxon>Nitrospiraceae</taxon>
        <taxon>Nitrospira</taxon>
    </lineage>
</organism>
<evidence type="ECO:0000313" key="3">
    <source>
        <dbReference type="Proteomes" id="UP000199032"/>
    </source>
</evidence>
<feature type="compositionally biased region" description="Polar residues" evidence="1">
    <location>
        <begin position="181"/>
        <end position="197"/>
    </location>
</feature>
<name>A0A0S4L452_9BACT</name>